<evidence type="ECO:0000256" key="2">
    <source>
        <dbReference type="RuleBase" id="RU369065"/>
    </source>
</evidence>
<dbReference type="GO" id="GO:2000022">
    <property type="term" value="P:regulation of jasmonic acid mediated signaling pathway"/>
    <property type="evidence" value="ECO:0007669"/>
    <property type="project" value="UniProtKB-UniRule"/>
</dbReference>
<dbReference type="SMART" id="SM00979">
    <property type="entry name" value="TIFY"/>
    <property type="match status" value="1"/>
</dbReference>
<evidence type="ECO:0000259" key="3">
    <source>
        <dbReference type="PROSITE" id="PS51320"/>
    </source>
</evidence>
<keyword evidence="2" id="KW-0539">Nucleus</keyword>
<dbReference type="GO" id="GO:0005634">
    <property type="term" value="C:nucleus"/>
    <property type="evidence" value="ECO:0007669"/>
    <property type="project" value="UniProtKB-SubCell"/>
</dbReference>
<dbReference type="Proteomes" id="UP000189701">
    <property type="component" value="Unplaced"/>
</dbReference>
<dbReference type="Pfam" id="PF06200">
    <property type="entry name" value="tify"/>
    <property type="match status" value="1"/>
</dbReference>
<organism evidence="4 5">
    <name type="scientific">Nicotiana sylvestris</name>
    <name type="common">Wood tobacco</name>
    <name type="synonym">South American tobacco</name>
    <dbReference type="NCBI Taxonomy" id="4096"/>
    <lineage>
        <taxon>Eukaryota</taxon>
        <taxon>Viridiplantae</taxon>
        <taxon>Streptophyta</taxon>
        <taxon>Embryophyta</taxon>
        <taxon>Tracheophyta</taxon>
        <taxon>Spermatophyta</taxon>
        <taxon>Magnoliopsida</taxon>
        <taxon>eudicotyledons</taxon>
        <taxon>Gunneridae</taxon>
        <taxon>Pentapetalae</taxon>
        <taxon>asterids</taxon>
        <taxon>lamiids</taxon>
        <taxon>Solanales</taxon>
        <taxon>Solanaceae</taxon>
        <taxon>Nicotianoideae</taxon>
        <taxon>Nicotianeae</taxon>
        <taxon>Nicotiana</taxon>
    </lineage>
</organism>
<reference evidence="5" key="2">
    <citation type="submission" date="2025-08" db="UniProtKB">
        <authorList>
            <consortium name="RefSeq"/>
        </authorList>
    </citation>
    <scope>IDENTIFICATION</scope>
    <source>
        <tissue evidence="5">Leaf</tissue>
    </source>
</reference>
<evidence type="ECO:0000256" key="1">
    <source>
        <dbReference type="ARBA" id="ARBA00008614"/>
    </source>
</evidence>
<dbReference type="InterPro" id="IPR040390">
    <property type="entry name" value="TIFY/JAZ"/>
</dbReference>
<keyword evidence="2" id="KW-1184">Jasmonic acid signaling pathway</keyword>
<dbReference type="PANTHER" id="PTHR33077">
    <property type="entry name" value="PROTEIN TIFY 4A-RELATED-RELATED"/>
    <property type="match status" value="1"/>
</dbReference>
<dbReference type="PANTHER" id="PTHR33077:SF142">
    <property type="entry name" value="PROTEIN TIFY"/>
    <property type="match status" value="1"/>
</dbReference>
<dbReference type="STRING" id="4096.A0A1U7Y541"/>
<dbReference type="GO" id="GO:0009611">
    <property type="term" value="P:response to wounding"/>
    <property type="evidence" value="ECO:0007669"/>
    <property type="project" value="UniProtKB-UniRule"/>
</dbReference>
<dbReference type="PROSITE" id="PS51320">
    <property type="entry name" value="TIFY"/>
    <property type="match status" value="1"/>
</dbReference>
<reference evidence="4" key="1">
    <citation type="journal article" date="2013" name="Genome Biol.">
        <title>Reference genomes and transcriptomes of Nicotiana sylvestris and Nicotiana tomentosiformis.</title>
        <authorList>
            <person name="Sierro N."/>
            <person name="Battey J.N."/>
            <person name="Ouadi S."/>
            <person name="Bovet L."/>
            <person name="Goepfert S."/>
            <person name="Bakaher N."/>
            <person name="Peitsch M.C."/>
            <person name="Ivanov N.V."/>
        </authorList>
    </citation>
    <scope>NUCLEOTIDE SEQUENCE [LARGE SCALE GENOMIC DNA]</scope>
</reference>
<protein>
    <recommendedName>
        <fullName evidence="2">Protein TIFY</fullName>
    </recommendedName>
    <alternativeName>
        <fullName evidence="2">Jasmonate ZIM domain-containing protein</fullName>
    </alternativeName>
</protein>
<dbReference type="AlphaFoldDB" id="A0A1U7Y541"/>
<comment type="similarity">
    <text evidence="1 2">Belongs to the TIFY/JAZ family.</text>
</comment>
<evidence type="ECO:0000313" key="4">
    <source>
        <dbReference type="Proteomes" id="UP000189701"/>
    </source>
</evidence>
<feature type="domain" description="Tify" evidence="3">
    <location>
        <begin position="12"/>
        <end position="47"/>
    </location>
</feature>
<gene>
    <name evidence="5" type="primary">LOC104241149</name>
</gene>
<dbReference type="RefSeq" id="XP_009794369.1">
    <property type="nucleotide sequence ID" value="XM_009796067.1"/>
</dbReference>
<dbReference type="InterPro" id="IPR010399">
    <property type="entry name" value="Tify_dom"/>
</dbReference>
<keyword evidence="4" id="KW-1185">Reference proteome</keyword>
<accession>A0A1U7Y541</accession>
<comment type="function">
    <text evidence="2">Repressor of jasmonate responses.</text>
</comment>
<dbReference type="GO" id="GO:0031347">
    <property type="term" value="P:regulation of defense response"/>
    <property type="evidence" value="ECO:0007669"/>
    <property type="project" value="UniProtKB-UniRule"/>
</dbReference>
<comment type="domain">
    <text evidence="2">The jas domain is required for interaction with COI1.</text>
</comment>
<comment type="subcellular location">
    <subcellularLocation>
        <location evidence="2">Nucleus</location>
    </subcellularLocation>
</comment>
<evidence type="ECO:0000313" key="5">
    <source>
        <dbReference type="RefSeq" id="XP_009794369.1"/>
    </source>
</evidence>
<sequence>MASATQVILLKIFGGPAQLTIFYVGSVCVYDNVSLEKAQAIMLLAGNAPPVTPSATSTLSPVQAPIPKSSSVDSFVVNQSHNTTPTLPSPISITFHLGKA</sequence>
<proteinExistence type="inferred from homology"/>
<name>A0A1U7Y541_NICSY</name>